<dbReference type="Gene3D" id="2.60.120.200">
    <property type="match status" value="1"/>
</dbReference>
<keyword evidence="2" id="KW-1015">Disulfide bond</keyword>
<dbReference type="InterPro" id="IPR018247">
    <property type="entry name" value="EF_Hand_1_Ca_BS"/>
</dbReference>
<gene>
    <name evidence="7" type="ORF">J1C55_09620</name>
</gene>
<dbReference type="EMBL" id="JAFMPT010000011">
    <property type="protein sequence ID" value="MCC1484847.1"/>
    <property type="molecule type" value="Genomic_DNA"/>
</dbReference>
<dbReference type="InterPro" id="IPR013320">
    <property type="entry name" value="ConA-like_dom_sf"/>
</dbReference>
<organism evidence="7 8">
    <name type="scientific">Winogradskyella immobilis</name>
    <dbReference type="NCBI Taxonomy" id="2816852"/>
    <lineage>
        <taxon>Bacteria</taxon>
        <taxon>Pseudomonadati</taxon>
        <taxon>Bacteroidota</taxon>
        <taxon>Flavobacteriia</taxon>
        <taxon>Flavobacteriales</taxon>
        <taxon>Flavobacteriaceae</taxon>
        <taxon>Winogradskyella</taxon>
    </lineage>
</organism>
<dbReference type="NCBIfam" id="NF012200">
    <property type="entry name" value="choice_anch_D"/>
    <property type="match status" value="1"/>
</dbReference>
<dbReference type="SUPFAM" id="SSF103647">
    <property type="entry name" value="TSP type-3 repeat"/>
    <property type="match status" value="1"/>
</dbReference>
<evidence type="ECO:0000313" key="7">
    <source>
        <dbReference type="EMBL" id="MCC1484847.1"/>
    </source>
</evidence>
<feature type="domain" description="Laminin G" evidence="5">
    <location>
        <begin position="1084"/>
        <end position="1215"/>
    </location>
</feature>
<dbReference type="Pfam" id="PF18962">
    <property type="entry name" value="Por_Secre_tail"/>
    <property type="match status" value="1"/>
</dbReference>
<evidence type="ECO:0000313" key="8">
    <source>
        <dbReference type="Proteomes" id="UP000778797"/>
    </source>
</evidence>
<comment type="caution">
    <text evidence="7">The sequence shown here is derived from an EMBL/GenBank/DDBJ whole genome shotgun (WGS) entry which is preliminary data.</text>
</comment>
<sequence length="2042" mass="219429">MKTFTLLLRFRTLIFTLLISVSAFSQTPDFNVQHLQNNIGRNGGSTVITPVTLNNAVALANNNRKTHTGTGTANTEGDDLAGARQLTAPNTLSFFRESGSTNANASFRTSIWEYIGPPGGGNEMIVRGRFAINLNGGTNDLTQAISGITNSERCIPFITGIMNNSTGDDADSGTAIAFLDNATTMRVQKGSNGNNVTVYITLVEFTGSNWTVLHGDSGNVNNDTGTITLRNNADGSGTATNVSNWNNALIFSHHRGDTNASGTNDAIADNWPVMTIGNNNQRVDWNFHANHDSAGTNRQFVHVLSNPNLTVTRFSNTSDTQGETPIDITGALSANINEALIVGSSRSSGTGTAYSRGWRNYYFNSATQAAHSAGRSGNTMLHEIQIVDLSDLTTSTTGAEINIQGNAMDIASGSTTPIVGDGTEFGSIIAGTTLDRTFTIQNTGAGTLNLTGGTPLVDISGNAAFSILTQPTANSIAGGGTDLTFVVRFAPTANTANIRAEISIDNDDSDEDPYTFDVQASSSLDFDGDGVVDFTDIDDDNDGILDTIESTFVNRLVNSSFEMPDTDLNGANVIIGLGGVVPLAAPIVFNEWTIIGDIDIANIAAFGPAALPAVSAFVTGDQFIDILGSGPNDNVSVAGAPLVTDPTYIAGGFLPNGIEQTITTLTPGQVYQFSFDYSGNTDANMAAGNLFINGVFIEEIMFTSPVAFTKNTYSRNFTATGVDTIRLIASRAGATSGAPGLLVDNFQIMESVSVNNTDGDTQLNHLDLDSDNDGIPDIVEAGGYDTDGNGIVDVLTDSDNDGLADIYDTGLNFGNRDTDEDGFLNFLDLDSDNDGIVDLIEAGGIDSDANAIIDGFTDIDSNGYNDINDGAGSILITGPDGNGDGIPDTYPNGNFDATGFPDFIDIDSDDDGITDNVEAQTTASFITYVVADSDGDGIIDIFDNSGAFGGNGLTPIDTDFDCIPDYLDTNSDNDFEDDRIEGHDTNGDGTVNGADAPNAGTGLFTGVDTDDDGLDDGFDNTINGISATNSNLQATSHPIADALTDRDWRASNLPIDFDGVDDYIDFGDNIDITGNFSLEAWVFDESNGVASINTIVSKRDINSSSLQGYHLAIINNGLPNLTWYNNAGVEQLNITSPNSHRINDNKWHHIAATYDGSTARIYIDGIESISGPVANAPDDTTNKFMIGAMFDSNFPCDDSFNNFDGFIDEVRIWDTALTEIQIREMMNQEIQDNGGAVRGSVIPRDVSGLSWSNLSAYYPMTGDIIQDLSENTNSGFPKNINTIQPQTAPLPYISIQNGDWDSSATWINGSVQTIPGSRSLLDNSRTTDWNIVRINNDVTLDNSSLPSGNEGNRTVLGMFIGDGDPDDELTVMGDNTAGTGSGITVTHYLALDGKIDLEGESQLIQTIDSDLVVGTDGLLEKDQQGEPNRFRYNYWSSPIGSNTPSGVNTYSYAVQDIMKDRQFDVNFLTNTFDGNPSTGSTPVEIADYWIWKFANNLDGDFSAWEHIRRSGNILPGEGFTMKGPGPNTTGNQNYTFLGKPNNADINLTVNEGNDYLVGNPYASAIDARQFIIDNGPSIFFQEGLIEVALDSNGDPILDGNGRPVYIDTQGNLYHVSLDGSNNPILDGNGNPIYEDSNGDSHFVHVDSSGNPVTDTNGHLVYIITGAGEDDATTSGTLYFWEHWGGFSHILSEYQGGYATYNLAGSVSAPFANFGISDEDVDSGGTPTHTPGRYIPVGQGFFVIGTSAGSNTINFNNGQRVFKPKNNTNGLFARSSNEKGKTTAFQRNDSDNEDQRIKIKLGFNSATDLHRQLLLTIDENTTPGVDWGYDGITYEYQAEDIFWLLEDQQFYVIQSSNSVADDIAYPLALYTSEDGDNIFTIDQLINVPENLDIFVHDKELDYFHNIKDGDYKVFLNTGYYDSRFEITFKTNPIEQDDKDDETEDNTDEDSAEDTAEDLPIDNIGDQLDVRYSSSTNKIILMNPHGVTMENMTLYNILGQSVQHFNEISESGYSEYTVRNLSPGTYIIKLNTESGSVSKKIIIN</sequence>
<dbReference type="PROSITE" id="PS00018">
    <property type="entry name" value="EF_HAND_1"/>
    <property type="match status" value="1"/>
</dbReference>
<dbReference type="InterPro" id="IPR013783">
    <property type="entry name" value="Ig-like_fold"/>
</dbReference>
<dbReference type="InterPro" id="IPR006558">
    <property type="entry name" value="LamG-like"/>
</dbReference>
<evidence type="ECO:0000256" key="1">
    <source>
        <dbReference type="ARBA" id="ARBA00022729"/>
    </source>
</evidence>
<reference evidence="8" key="2">
    <citation type="submission" date="2023-07" db="EMBL/GenBank/DDBJ databases">
        <title>Genome of Winogradskyella sp. E313.</title>
        <authorList>
            <person name="Zhou Y."/>
        </authorList>
    </citation>
    <scope>NUCLEOTIDE SEQUENCE [LARGE SCALE GENOMIC DNA]</scope>
    <source>
        <strain evidence="8">E313</strain>
    </source>
</reference>
<name>A0ABS8EPB8_9FLAO</name>
<reference evidence="8" key="1">
    <citation type="submission" date="2021-03" db="EMBL/GenBank/DDBJ databases">
        <title>Genome of Cognatishimia sp. F0-27.</title>
        <authorList>
            <person name="Ping X."/>
        </authorList>
    </citation>
    <scope>NUCLEOTIDE SEQUENCE [LARGE SCALE GENOMIC DNA]</scope>
    <source>
        <strain evidence="8">E313</strain>
    </source>
</reference>
<accession>A0ABS8EPB8</accession>
<dbReference type="Gene3D" id="2.60.40.10">
    <property type="entry name" value="Immunoglobulins"/>
    <property type="match status" value="1"/>
</dbReference>
<dbReference type="RefSeq" id="WP_227477309.1">
    <property type="nucleotide sequence ID" value="NZ_JAFMPT010000011.1"/>
</dbReference>
<dbReference type="NCBIfam" id="TIGR04183">
    <property type="entry name" value="Por_Secre_tail"/>
    <property type="match status" value="1"/>
</dbReference>
<feature type="domain" description="LamG-like jellyroll fold" evidence="6">
    <location>
        <begin position="1074"/>
        <end position="1220"/>
    </location>
</feature>
<dbReference type="Proteomes" id="UP000778797">
    <property type="component" value="Unassembled WGS sequence"/>
</dbReference>
<dbReference type="InterPro" id="IPR026444">
    <property type="entry name" value="Secre_tail"/>
</dbReference>
<dbReference type="InterPro" id="IPR028974">
    <property type="entry name" value="TSP_type-3_rpt"/>
</dbReference>
<keyword evidence="1 4" id="KW-0732">Signal</keyword>
<dbReference type="CDD" id="cd00110">
    <property type="entry name" value="LamG"/>
    <property type="match status" value="1"/>
</dbReference>
<proteinExistence type="predicted"/>
<dbReference type="SMART" id="SM00282">
    <property type="entry name" value="LamG"/>
    <property type="match status" value="1"/>
</dbReference>
<evidence type="ECO:0000259" key="5">
    <source>
        <dbReference type="SMART" id="SM00282"/>
    </source>
</evidence>
<evidence type="ECO:0000256" key="4">
    <source>
        <dbReference type="SAM" id="SignalP"/>
    </source>
</evidence>
<evidence type="ECO:0000256" key="2">
    <source>
        <dbReference type="ARBA" id="ARBA00023157"/>
    </source>
</evidence>
<keyword evidence="8" id="KW-1185">Reference proteome</keyword>
<dbReference type="InterPro" id="IPR001791">
    <property type="entry name" value="Laminin_G"/>
</dbReference>
<feature type="signal peptide" evidence="4">
    <location>
        <begin position="1"/>
        <end position="25"/>
    </location>
</feature>
<feature type="compositionally biased region" description="Acidic residues" evidence="3">
    <location>
        <begin position="1933"/>
        <end position="1956"/>
    </location>
</feature>
<dbReference type="Pfam" id="PF13385">
    <property type="entry name" value="Laminin_G_3"/>
    <property type="match status" value="1"/>
</dbReference>
<evidence type="ECO:0000256" key="3">
    <source>
        <dbReference type="SAM" id="MobiDB-lite"/>
    </source>
</evidence>
<dbReference type="SMART" id="SM00560">
    <property type="entry name" value="LamGL"/>
    <property type="match status" value="1"/>
</dbReference>
<feature type="region of interest" description="Disordered" evidence="3">
    <location>
        <begin position="1930"/>
        <end position="1956"/>
    </location>
</feature>
<dbReference type="SUPFAM" id="SSF49899">
    <property type="entry name" value="Concanavalin A-like lectins/glucanases"/>
    <property type="match status" value="1"/>
</dbReference>
<protein>
    <submittedName>
        <fullName evidence="7">Choice-of-anchor D domain-containing protein</fullName>
    </submittedName>
</protein>
<evidence type="ECO:0000259" key="6">
    <source>
        <dbReference type="SMART" id="SM00560"/>
    </source>
</evidence>
<feature type="chain" id="PRO_5045171758" evidence="4">
    <location>
        <begin position="26"/>
        <end position="2042"/>
    </location>
</feature>